<reference evidence="1" key="2">
    <citation type="submission" date="2025-09" db="UniProtKB">
        <authorList>
            <consortium name="Ensembl"/>
        </authorList>
    </citation>
    <scope>IDENTIFICATION</scope>
</reference>
<dbReference type="Ensembl" id="ENSFALT00000032013.1">
    <property type="protein sequence ID" value="ENSFALP00000028672.1"/>
    <property type="gene ID" value="ENSFALG00000026413.1"/>
</dbReference>
<organism evidence="1 2">
    <name type="scientific">Ficedula albicollis</name>
    <name type="common">Collared flycatcher</name>
    <name type="synonym">Muscicapa albicollis</name>
    <dbReference type="NCBI Taxonomy" id="59894"/>
    <lineage>
        <taxon>Eukaryota</taxon>
        <taxon>Metazoa</taxon>
        <taxon>Chordata</taxon>
        <taxon>Craniata</taxon>
        <taxon>Vertebrata</taxon>
        <taxon>Euteleostomi</taxon>
        <taxon>Archelosauria</taxon>
        <taxon>Archosauria</taxon>
        <taxon>Dinosauria</taxon>
        <taxon>Saurischia</taxon>
        <taxon>Theropoda</taxon>
        <taxon>Coelurosauria</taxon>
        <taxon>Aves</taxon>
        <taxon>Neognathae</taxon>
        <taxon>Neoaves</taxon>
        <taxon>Telluraves</taxon>
        <taxon>Australaves</taxon>
        <taxon>Passeriformes</taxon>
        <taxon>Muscicapidae</taxon>
        <taxon>Ficedula</taxon>
    </lineage>
</organism>
<accession>A0A803W116</accession>
<evidence type="ECO:0000313" key="1">
    <source>
        <dbReference type="Ensembl" id="ENSFALP00000028672.1"/>
    </source>
</evidence>
<sequence length="55" mass="5882">MHLQVATGGSCSGVIPAEEQTWLSANRTCLSCPFSLPRALRAMVPQGITELVFCC</sequence>
<reference evidence="1" key="1">
    <citation type="submission" date="2025-08" db="UniProtKB">
        <authorList>
            <consortium name="Ensembl"/>
        </authorList>
    </citation>
    <scope>IDENTIFICATION</scope>
</reference>
<name>A0A803W116_FICAL</name>
<evidence type="ECO:0000313" key="2">
    <source>
        <dbReference type="Proteomes" id="UP000016665"/>
    </source>
</evidence>
<dbReference type="Proteomes" id="UP000016665">
    <property type="component" value="Unplaced"/>
</dbReference>
<proteinExistence type="predicted"/>
<dbReference type="AlphaFoldDB" id="A0A803W116"/>
<keyword evidence="2" id="KW-1185">Reference proteome</keyword>
<protein>
    <submittedName>
        <fullName evidence="1">Uncharacterized protein</fullName>
    </submittedName>
</protein>